<proteinExistence type="predicted"/>
<dbReference type="Proteomes" id="UP001370758">
    <property type="component" value="Unassembled WGS sequence"/>
</dbReference>
<evidence type="ECO:0000313" key="1">
    <source>
        <dbReference type="EMBL" id="KAK6495905.1"/>
    </source>
</evidence>
<dbReference type="AlphaFoldDB" id="A0AAV9VRQ8"/>
<keyword evidence="2" id="KW-1185">Reference proteome</keyword>
<sequence length="75" mass="8212">MGDIWAKITFSPRSPWGREVNICHSIRTLPIHRKTPIQVKCPGPGLFTNISTAILLSVHVSITSALSPTDAVDFN</sequence>
<evidence type="ECO:0000313" key="2">
    <source>
        <dbReference type="Proteomes" id="UP001370758"/>
    </source>
</evidence>
<protein>
    <submittedName>
        <fullName evidence="1">Uncharacterized protein</fullName>
    </submittedName>
</protein>
<reference evidence="1 2" key="1">
    <citation type="submission" date="2023-08" db="EMBL/GenBank/DDBJ databases">
        <authorList>
            <person name="Palmer J.M."/>
        </authorList>
    </citation>
    <scope>NUCLEOTIDE SEQUENCE [LARGE SCALE GENOMIC DNA]</scope>
    <source>
        <strain evidence="1 2">TWF481</strain>
    </source>
</reference>
<comment type="caution">
    <text evidence="1">The sequence shown here is derived from an EMBL/GenBank/DDBJ whole genome shotgun (WGS) entry which is preliminary data.</text>
</comment>
<organism evidence="1 2">
    <name type="scientific">Arthrobotrys musiformis</name>
    <dbReference type="NCBI Taxonomy" id="47236"/>
    <lineage>
        <taxon>Eukaryota</taxon>
        <taxon>Fungi</taxon>
        <taxon>Dikarya</taxon>
        <taxon>Ascomycota</taxon>
        <taxon>Pezizomycotina</taxon>
        <taxon>Orbiliomycetes</taxon>
        <taxon>Orbiliales</taxon>
        <taxon>Orbiliaceae</taxon>
        <taxon>Arthrobotrys</taxon>
    </lineage>
</organism>
<dbReference type="EMBL" id="JAVHJL010000012">
    <property type="protein sequence ID" value="KAK6495905.1"/>
    <property type="molecule type" value="Genomic_DNA"/>
</dbReference>
<accession>A0AAV9VRQ8</accession>
<name>A0AAV9VRQ8_9PEZI</name>
<gene>
    <name evidence="1" type="ORF">TWF481_002950</name>
</gene>